<gene>
    <name evidence="1" type="ORF">FKG94_10015</name>
</gene>
<dbReference type="Proteomes" id="UP000319732">
    <property type="component" value="Unassembled WGS sequence"/>
</dbReference>
<keyword evidence="2" id="KW-1185">Reference proteome</keyword>
<accession>A0A545TUY5</accession>
<protein>
    <submittedName>
        <fullName evidence="1">DUF2239 family protein</fullName>
    </submittedName>
</protein>
<name>A0A545TUY5_9GAMM</name>
<comment type="caution">
    <text evidence="1">The sequence shown here is derived from an EMBL/GenBank/DDBJ whole genome shotgun (WGS) entry which is preliminary data.</text>
</comment>
<organism evidence="1 2">
    <name type="scientific">Exilibacterium tricleocarpae</name>
    <dbReference type="NCBI Taxonomy" id="2591008"/>
    <lineage>
        <taxon>Bacteria</taxon>
        <taxon>Pseudomonadati</taxon>
        <taxon>Pseudomonadota</taxon>
        <taxon>Gammaproteobacteria</taxon>
        <taxon>Cellvibrionales</taxon>
        <taxon>Cellvibrionaceae</taxon>
        <taxon>Exilibacterium</taxon>
    </lineage>
</organism>
<dbReference type="Pfam" id="PF09998">
    <property type="entry name" value="DUF2239"/>
    <property type="match status" value="1"/>
</dbReference>
<proteinExistence type="predicted"/>
<sequence>METFMNPSHLLFEGAELLAAGELLVVALAFKRQLMRRQREDLRAENNPGTLLVFETRSGRQMDIDIRGDEAALIERYGAGEAAADASTMEVVCESPPKRQRGRPKLGVVGREVTLLPRHWAWLDEQPGGASNTLRRLIERERTSNQHQDLVRRSQNRTHGFLSAIAGDLPGFEEAIRALYAGDRQRFTAAGQAWPSDIGYYACRFAEQAFLREADTGDAVL</sequence>
<evidence type="ECO:0000313" key="2">
    <source>
        <dbReference type="Proteomes" id="UP000319732"/>
    </source>
</evidence>
<dbReference type="EMBL" id="VHSG01000009">
    <property type="protein sequence ID" value="TQV81022.1"/>
    <property type="molecule type" value="Genomic_DNA"/>
</dbReference>
<evidence type="ECO:0000313" key="1">
    <source>
        <dbReference type="EMBL" id="TQV81022.1"/>
    </source>
</evidence>
<dbReference type="OrthoDB" id="282960at2"/>
<dbReference type="InterPro" id="IPR018715">
    <property type="entry name" value="DUF2239"/>
</dbReference>
<dbReference type="AlphaFoldDB" id="A0A545TUY5"/>
<reference evidence="1 2" key="1">
    <citation type="submission" date="2019-06" db="EMBL/GenBank/DDBJ databases">
        <title>Whole genome sequence for Cellvibrionaceae sp. R142.</title>
        <authorList>
            <person name="Wang G."/>
        </authorList>
    </citation>
    <scope>NUCLEOTIDE SEQUENCE [LARGE SCALE GENOMIC DNA]</scope>
    <source>
        <strain evidence="1 2">R142</strain>
    </source>
</reference>